<gene>
    <name evidence="7" type="ORF">CD30_07535</name>
</gene>
<keyword evidence="5" id="KW-0067">ATP-binding</keyword>
<dbReference type="GO" id="GO:0005524">
    <property type="term" value="F:ATP binding"/>
    <property type="evidence" value="ECO:0007669"/>
    <property type="project" value="UniProtKB-KW"/>
</dbReference>
<dbReference type="CDD" id="cd01166">
    <property type="entry name" value="KdgK"/>
    <property type="match status" value="1"/>
</dbReference>
<dbReference type="InterPro" id="IPR011611">
    <property type="entry name" value="PfkB_dom"/>
</dbReference>
<dbReference type="PANTHER" id="PTHR43085:SF1">
    <property type="entry name" value="PSEUDOURIDINE KINASE-RELATED"/>
    <property type="match status" value="1"/>
</dbReference>
<dbReference type="Proteomes" id="UP000030595">
    <property type="component" value="Unassembled WGS sequence"/>
</dbReference>
<keyword evidence="2" id="KW-0808">Transferase</keyword>
<evidence type="ECO:0000313" key="7">
    <source>
        <dbReference type="EMBL" id="KGR91112.1"/>
    </source>
</evidence>
<organism evidence="7 8">
    <name type="scientific">Ureibacillus massiliensis 4400831 = CIP 108448 = CCUG 49529</name>
    <dbReference type="NCBI Taxonomy" id="1211035"/>
    <lineage>
        <taxon>Bacteria</taxon>
        <taxon>Bacillati</taxon>
        <taxon>Bacillota</taxon>
        <taxon>Bacilli</taxon>
        <taxon>Bacillales</taxon>
        <taxon>Caryophanaceae</taxon>
        <taxon>Ureibacillus</taxon>
    </lineage>
</organism>
<dbReference type="OrthoDB" id="9813569at2"/>
<name>A0A0A3JVR4_9BACL</name>
<dbReference type="Gene3D" id="3.40.1190.20">
    <property type="match status" value="1"/>
</dbReference>
<proteinExistence type="inferred from homology"/>
<dbReference type="InterPro" id="IPR050306">
    <property type="entry name" value="PfkB_Carbo_kinase"/>
</dbReference>
<comment type="similarity">
    <text evidence="1">Belongs to the carbohydrate kinase PfkB family.</text>
</comment>
<dbReference type="PROSITE" id="PS00584">
    <property type="entry name" value="PFKB_KINASES_2"/>
    <property type="match status" value="1"/>
</dbReference>
<evidence type="ECO:0000256" key="4">
    <source>
        <dbReference type="ARBA" id="ARBA00022777"/>
    </source>
</evidence>
<dbReference type="SUPFAM" id="SSF53613">
    <property type="entry name" value="Ribokinase-like"/>
    <property type="match status" value="1"/>
</dbReference>
<feature type="domain" description="Carbohydrate kinase PfkB" evidence="6">
    <location>
        <begin position="1"/>
        <end position="300"/>
    </location>
</feature>
<sequence>MKDVFSVGETMVIFQADHYGRLEDTSALYQKIGGAESNVLIGLARLGHDVAFISQVGNDPFGKKVIKTIRAEGVDVSNVKVIDDAPTGVLFKELRTKNETYIYYYRKNSAASKMSVATIPENVIIQSKYIHITGITPALSQSCREMTFKIIEIAKKHNIPIIFDPNIRFKLWDEKEAKEVILRIAEQSDYILTGISEAEFLVGTKNEKEICRLLSKKESQVVVIKKGAEPTIYSLNGQLYEVPTVVGTEILDPVGAGDAFAAGFIHGLLTNQTIDTSIAYGNVLGACVIQQYGDIEGLPTLEEFERLYQSNEQLDVLR</sequence>
<keyword evidence="8" id="KW-1185">Reference proteome</keyword>
<evidence type="ECO:0000256" key="2">
    <source>
        <dbReference type="ARBA" id="ARBA00022679"/>
    </source>
</evidence>
<evidence type="ECO:0000259" key="6">
    <source>
        <dbReference type="Pfam" id="PF00294"/>
    </source>
</evidence>
<keyword evidence="3" id="KW-0547">Nucleotide-binding</keyword>
<dbReference type="GO" id="GO:0016301">
    <property type="term" value="F:kinase activity"/>
    <property type="evidence" value="ECO:0007669"/>
    <property type="project" value="UniProtKB-KW"/>
</dbReference>
<dbReference type="EMBL" id="JPVQ01000010">
    <property type="protein sequence ID" value="KGR91112.1"/>
    <property type="molecule type" value="Genomic_DNA"/>
</dbReference>
<dbReference type="InterPro" id="IPR002173">
    <property type="entry name" value="Carboh/pur_kinase_PfkB_CS"/>
</dbReference>
<keyword evidence="4" id="KW-0418">Kinase</keyword>
<evidence type="ECO:0000313" key="8">
    <source>
        <dbReference type="Proteomes" id="UP000030595"/>
    </source>
</evidence>
<evidence type="ECO:0000256" key="1">
    <source>
        <dbReference type="ARBA" id="ARBA00010688"/>
    </source>
</evidence>
<accession>A0A0A3JVR4</accession>
<evidence type="ECO:0000256" key="3">
    <source>
        <dbReference type="ARBA" id="ARBA00022741"/>
    </source>
</evidence>
<dbReference type="Pfam" id="PF00294">
    <property type="entry name" value="PfkB"/>
    <property type="match status" value="1"/>
</dbReference>
<dbReference type="PANTHER" id="PTHR43085">
    <property type="entry name" value="HEXOKINASE FAMILY MEMBER"/>
    <property type="match status" value="1"/>
</dbReference>
<dbReference type="eggNOG" id="COG0524">
    <property type="taxonomic scope" value="Bacteria"/>
</dbReference>
<comment type="caution">
    <text evidence="7">The sequence shown here is derived from an EMBL/GenBank/DDBJ whole genome shotgun (WGS) entry which is preliminary data.</text>
</comment>
<evidence type="ECO:0000256" key="5">
    <source>
        <dbReference type="ARBA" id="ARBA00022840"/>
    </source>
</evidence>
<dbReference type="AlphaFoldDB" id="A0A0A3JVR4"/>
<dbReference type="RefSeq" id="WP_036174685.1">
    <property type="nucleotide sequence ID" value="NZ_AVCZ01000010.1"/>
</dbReference>
<reference evidence="7 8" key="1">
    <citation type="submission" date="2014-02" db="EMBL/GenBank/DDBJ databases">
        <title>Draft genome sequence of Lysinibacillus massiliensis CCUG 49529.</title>
        <authorList>
            <person name="Zhang F."/>
            <person name="Wang G."/>
            <person name="Zhang L."/>
        </authorList>
    </citation>
    <scope>NUCLEOTIDE SEQUENCE [LARGE SCALE GENOMIC DNA]</scope>
    <source>
        <strain evidence="7 8">CCUG 49529</strain>
    </source>
</reference>
<dbReference type="InterPro" id="IPR029056">
    <property type="entry name" value="Ribokinase-like"/>
</dbReference>
<protein>
    <recommendedName>
        <fullName evidence="6">Carbohydrate kinase PfkB domain-containing protein</fullName>
    </recommendedName>
</protein>